<evidence type="ECO:0000313" key="4">
    <source>
        <dbReference type="Proteomes" id="UP001138997"/>
    </source>
</evidence>
<sequence length="63" mass="6927">MDDELSTTQVARQHQVHPTTVLRWIAAGDLDAHWVGKRLRVKKSDSDAIRQPVSATAEPAPAP</sequence>
<comment type="caution">
    <text evidence="3">The sequence shown here is derived from an EMBL/GenBank/DDBJ whole genome shotgun (WGS) entry which is preliminary data.</text>
</comment>
<reference evidence="3" key="1">
    <citation type="submission" date="2021-11" db="EMBL/GenBank/DDBJ databases">
        <title>Streptomyces corallinus and Kineosporia corallina sp. nov., two new coral-derived marine actinobacteria.</title>
        <authorList>
            <person name="Buangrab K."/>
            <person name="Sutthacheep M."/>
            <person name="Yeemin T."/>
            <person name="Harunari E."/>
            <person name="Igarashi Y."/>
            <person name="Sripreechasak P."/>
            <person name="Kanchanasin P."/>
            <person name="Tanasupawat S."/>
            <person name="Phongsopitanun W."/>
        </authorList>
    </citation>
    <scope>NUCLEOTIDE SEQUENCE</scope>
    <source>
        <strain evidence="3">JCM 31032</strain>
    </source>
</reference>
<dbReference type="Pfam" id="PF12728">
    <property type="entry name" value="HTH_17"/>
    <property type="match status" value="1"/>
</dbReference>
<dbReference type="AlphaFoldDB" id="A0A9X1SYB1"/>
<feature type="region of interest" description="Disordered" evidence="1">
    <location>
        <begin position="43"/>
        <end position="63"/>
    </location>
</feature>
<organism evidence="3 4">
    <name type="scientific">Kineosporia babensis</name>
    <dbReference type="NCBI Taxonomy" id="499548"/>
    <lineage>
        <taxon>Bacteria</taxon>
        <taxon>Bacillati</taxon>
        <taxon>Actinomycetota</taxon>
        <taxon>Actinomycetes</taxon>
        <taxon>Kineosporiales</taxon>
        <taxon>Kineosporiaceae</taxon>
        <taxon>Kineosporia</taxon>
    </lineage>
</organism>
<evidence type="ECO:0000256" key="1">
    <source>
        <dbReference type="SAM" id="MobiDB-lite"/>
    </source>
</evidence>
<dbReference type="NCBIfam" id="TIGR01764">
    <property type="entry name" value="excise"/>
    <property type="match status" value="1"/>
</dbReference>
<dbReference type="EMBL" id="JAJOMB010000003">
    <property type="protein sequence ID" value="MCD5310858.1"/>
    <property type="molecule type" value="Genomic_DNA"/>
</dbReference>
<name>A0A9X1SYB1_9ACTN</name>
<dbReference type="InterPro" id="IPR041657">
    <property type="entry name" value="HTH_17"/>
</dbReference>
<feature type="domain" description="Helix-turn-helix" evidence="2">
    <location>
        <begin position="5"/>
        <end position="45"/>
    </location>
</feature>
<evidence type="ECO:0000313" key="3">
    <source>
        <dbReference type="EMBL" id="MCD5310858.1"/>
    </source>
</evidence>
<dbReference type="Proteomes" id="UP001138997">
    <property type="component" value="Unassembled WGS sequence"/>
</dbReference>
<dbReference type="GO" id="GO:0003677">
    <property type="term" value="F:DNA binding"/>
    <property type="evidence" value="ECO:0007669"/>
    <property type="project" value="InterPro"/>
</dbReference>
<accession>A0A9X1SYB1</accession>
<protein>
    <submittedName>
        <fullName evidence="3">Helix-turn-helix domain-containing protein</fullName>
    </submittedName>
</protein>
<gene>
    <name evidence="3" type="ORF">LR394_08125</name>
</gene>
<dbReference type="InterPro" id="IPR010093">
    <property type="entry name" value="SinI_DNA-bd"/>
</dbReference>
<dbReference type="RefSeq" id="WP_231440034.1">
    <property type="nucleotide sequence ID" value="NZ_JAJOMB010000003.1"/>
</dbReference>
<keyword evidence="4" id="KW-1185">Reference proteome</keyword>
<evidence type="ECO:0000259" key="2">
    <source>
        <dbReference type="Pfam" id="PF12728"/>
    </source>
</evidence>
<proteinExistence type="predicted"/>